<protein>
    <submittedName>
        <fullName evidence="2">Uncharacterized protein</fullName>
    </submittedName>
</protein>
<evidence type="ECO:0000313" key="2">
    <source>
        <dbReference type="EMBL" id="ASP38231.1"/>
    </source>
</evidence>
<keyword evidence="3" id="KW-1185">Reference proteome</keyword>
<dbReference type="Gene3D" id="3.40.1260.10">
    <property type="entry name" value="DsrEFH-like"/>
    <property type="match status" value="1"/>
</dbReference>
<dbReference type="Pfam" id="PF02635">
    <property type="entry name" value="DsrE"/>
    <property type="match status" value="1"/>
</dbReference>
<evidence type="ECO:0000256" key="1">
    <source>
        <dbReference type="SAM" id="SignalP"/>
    </source>
</evidence>
<feature type="chain" id="PRO_5012601019" evidence="1">
    <location>
        <begin position="18"/>
        <end position="147"/>
    </location>
</feature>
<dbReference type="AlphaFoldDB" id="A0A222FII7"/>
<feature type="signal peptide" evidence="1">
    <location>
        <begin position="1"/>
        <end position="17"/>
    </location>
</feature>
<dbReference type="RefSeq" id="WP_094059430.1">
    <property type="nucleotide sequence ID" value="NZ_CP022530.1"/>
</dbReference>
<dbReference type="InterPro" id="IPR027396">
    <property type="entry name" value="DsrEFH-like"/>
</dbReference>
<dbReference type="OrthoDB" id="5704412at2"/>
<organism evidence="2 3">
    <name type="scientific">Bacterioplanes sanyensis</name>
    <dbReference type="NCBI Taxonomy" id="1249553"/>
    <lineage>
        <taxon>Bacteria</taxon>
        <taxon>Pseudomonadati</taxon>
        <taxon>Pseudomonadota</taxon>
        <taxon>Gammaproteobacteria</taxon>
        <taxon>Oceanospirillales</taxon>
        <taxon>Oceanospirillaceae</taxon>
        <taxon>Bacterioplanes</taxon>
    </lineage>
</organism>
<proteinExistence type="predicted"/>
<dbReference type="KEGG" id="bsan:CHH28_05830"/>
<dbReference type="Proteomes" id="UP000202440">
    <property type="component" value="Chromosome"/>
</dbReference>
<gene>
    <name evidence="2" type="ORF">CHH28_05830</name>
</gene>
<keyword evidence="1" id="KW-0732">Signal</keyword>
<reference evidence="2 3" key="1">
    <citation type="submission" date="2017-07" db="EMBL/GenBank/DDBJ databases">
        <title>Annotated genome sequence of Bacterioplanes sanyensis isolated from Red Sea.</title>
        <authorList>
            <person name="Rehman Z.U."/>
        </authorList>
    </citation>
    <scope>NUCLEOTIDE SEQUENCE [LARGE SCALE GENOMIC DNA]</scope>
    <source>
        <strain evidence="2 3">NV9</strain>
    </source>
</reference>
<dbReference type="SUPFAM" id="SSF75169">
    <property type="entry name" value="DsrEFH-like"/>
    <property type="match status" value="1"/>
</dbReference>
<dbReference type="EMBL" id="CP022530">
    <property type="protein sequence ID" value="ASP38231.1"/>
    <property type="molecule type" value="Genomic_DNA"/>
</dbReference>
<sequence length="147" mass="16471">MRSLCWLLLVFTSLVMADPKVATPLVSAPQKLQAMVELHTADELQRLLTRAEQVANGDGQYRTEDPIAIVLHGQEIQLFKRSSYDTHKQLIDLAAKLDAFNVVDLKVCQRWMGDNGILADELPAFLEPVPFGGDEVQRLQEAGYAFF</sequence>
<dbReference type="InterPro" id="IPR003787">
    <property type="entry name" value="Sulphur_relay_DsrE/F-like"/>
</dbReference>
<name>A0A222FII7_9GAMM</name>
<evidence type="ECO:0000313" key="3">
    <source>
        <dbReference type="Proteomes" id="UP000202440"/>
    </source>
</evidence>
<accession>A0A222FII7</accession>